<dbReference type="Pfam" id="PF00356">
    <property type="entry name" value="LacI"/>
    <property type="match status" value="1"/>
</dbReference>
<sequence>MVRRATIGDVATYAGVSTATVSRVLNGGAVAEPTAGRVREAVARLAYTPNALTRSIFAGHSSTIGVVIRDLTSPFYLDLIRGIDEVAAANDSLVLFTNTFRQVDREVAQVRAMDEQRVRGLIMTTGETADSRTRRMAESGAPCVVVARTVPDPPPGVHSVSLDNVAAGRLMATHLTGHGRTSVGVVTAGRRPSQLERTAGLRQALAELGLPLPEEAVTVAESETEVGDAVGSLLAWARSRDRPLDAVVCTTGRLTVAVHSALTGRGVAIPDDVAFLTMDDFAWAPALGISVIAQPSYQMGRRAAELVVERPDEPVTLILAPTLVARASCGEGPGAVPPGQREHGGG</sequence>
<dbReference type="SUPFAM" id="SSF47413">
    <property type="entry name" value="lambda repressor-like DNA-binding domains"/>
    <property type="match status" value="1"/>
</dbReference>
<keyword evidence="1" id="KW-0678">Repressor</keyword>
<accession>A0A927MGR0</accession>
<reference evidence="6" key="1">
    <citation type="submission" date="2020-10" db="EMBL/GenBank/DDBJ databases">
        <title>Sequencing the genomes of 1000 actinobacteria strains.</title>
        <authorList>
            <person name="Klenk H.-P."/>
        </authorList>
    </citation>
    <scope>NUCLEOTIDE SEQUENCE</scope>
    <source>
        <strain evidence="6">DSM 46832</strain>
    </source>
</reference>
<proteinExistence type="predicted"/>
<name>A0A927MGR0_9ACTN</name>
<dbReference type="InterPro" id="IPR000843">
    <property type="entry name" value="HTH_LacI"/>
</dbReference>
<dbReference type="PANTHER" id="PTHR30146:SF148">
    <property type="entry name" value="HTH-TYPE TRANSCRIPTIONAL REPRESSOR PURR-RELATED"/>
    <property type="match status" value="1"/>
</dbReference>
<dbReference type="InterPro" id="IPR028082">
    <property type="entry name" value="Peripla_BP_I"/>
</dbReference>
<dbReference type="RefSeq" id="WP_192771648.1">
    <property type="nucleotide sequence ID" value="NZ_JADBEB010000001.1"/>
</dbReference>
<evidence type="ECO:0000256" key="3">
    <source>
        <dbReference type="ARBA" id="ARBA00023125"/>
    </source>
</evidence>
<feature type="domain" description="HTH lacI-type" evidence="5">
    <location>
        <begin position="5"/>
        <end position="58"/>
    </location>
</feature>
<protein>
    <submittedName>
        <fullName evidence="6">LacI family transcriptional regulator</fullName>
    </submittedName>
</protein>
<evidence type="ECO:0000256" key="2">
    <source>
        <dbReference type="ARBA" id="ARBA00023015"/>
    </source>
</evidence>
<dbReference type="AlphaFoldDB" id="A0A927MGR0"/>
<dbReference type="PROSITE" id="PS00356">
    <property type="entry name" value="HTH_LACI_1"/>
    <property type="match status" value="1"/>
</dbReference>
<keyword evidence="7" id="KW-1185">Reference proteome</keyword>
<dbReference type="GO" id="GO:0003700">
    <property type="term" value="F:DNA-binding transcription factor activity"/>
    <property type="evidence" value="ECO:0007669"/>
    <property type="project" value="TreeGrafter"/>
</dbReference>
<organism evidence="6 7">
    <name type="scientific">Plantactinospora soyae</name>
    <dbReference type="NCBI Taxonomy" id="1544732"/>
    <lineage>
        <taxon>Bacteria</taxon>
        <taxon>Bacillati</taxon>
        <taxon>Actinomycetota</taxon>
        <taxon>Actinomycetes</taxon>
        <taxon>Micromonosporales</taxon>
        <taxon>Micromonosporaceae</taxon>
        <taxon>Plantactinospora</taxon>
    </lineage>
</organism>
<comment type="caution">
    <text evidence="6">The sequence shown here is derived from an EMBL/GenBank/DDBJ whole genome shotgun (WGS) entry which is preliminary data.</text>
</comment>
<dbReference type="Gene3D" id="3.40.50.2300">
    <property type="match status" value="2"/>
</dbReference>
<dbReference type="Proteomes" id="UP000649753">
    <property type="component" value="Unassembled WGS sequence"/>
</dbReference>
<keyword evidence="4" id="KW-0804">Transcription</keyword>
<dbReference type="SMART" id="SM00354">
    <property type="entry name" value="HTH_LACI"/>
    <property type="match status" value="1"/>
</dbReference>
<gene>
    <name evidence="6" type="ORF">H4W31_008439</name>
</gene>
<dbReference type="InterPro" id="IPR001761">
    <property type="entry name" value="Peripla_BP/Lac1_sug-bd_dom"/>
</dbReference>
<dbReference type="PRINTS" id="PR00036">
    <property type="entry name" value="HTHLACI"/>
</dbReference>
<dbReference type="SUPFAM" id="SSF53822">
    <property type="entry name" value="Periplasmic binding protein-like I"/>
    <property type="match status" value="1"/>
</dbReference>
<dbReference type="CDD" id="cd01392">
    <property type="entry name" value="HTH_LacI"/>
    <property type="match status" value="1"/>
</dbReference>
<dbReference type="PANTHER" id="PTHR30146">
    <property type="entry name" value="LACI-RELATED TRANSCRIPTIONAL REPRESSOR"/>
    <property type="match status" value="1"/>
</dbReference>
<dbReference type="Pfam" id="PF00532">
    <property type="entry name" value="Peripla_BP_1"/>
    <property type="match status" value="1"/>
</dbReference>
<dbReference type="GO" id="GO:0000976">
    <property type="term" value="F:transcription cis-regulatory region binding"/>
    <property type="evidence" value="ECO:0007669"/>
    <property type="project" value="TreeGrafter"/>
</dbReference>
<evidence type="ECO:0000256" key="1">
    <source>
        <dbReference type="ARBA" id="ARBA00022491"/>
    </source>
</evidence>
<evidence type="ECO:0000256" key="4">
    <source>
        <dbReference type="ARBA" id="ARBA00023163"/>
    </source>
</evidence>
<evidence type="ECO:0000313" key="6">
    <source>
        <dbReference type="EMBL" id="MBE1492801.1"/>
    </source>
</evidence>
<keyword evidence="3" id="KW-0238">DNA-binding</keyword>
<evidence type="ECO:0000259" key="5">
    <source>
        <dbReference type="PROSITE" id="PS50932"/>
    </source>
</evidence>
<evidence type="ECO:0000313" key="7">
    <source>
        <dbReference type="Proteomes" id="UP000649753"/>
    </source>
</evidence>
<dbReference type="InterPro" id="IPR010982">
    <property type="entry name" value="Lambda_DNA-bd_dom_sf"/>
</dbReference>
<dbReference type="EMBL" id="JADBEB010000001">
    <property type="protein sequence ID" value="MBE1492801.1"/>
    <property type="molecule type" value="Genomic_DNA"/>
</dbReference>
<dbReference type="CDD" id="cd06267">
    <property type="entry name" value="PBP1_LacI_sugar_binding-like"/>
    <property type="match status" value="1"/>
</dbReference>
<dbReference type="Gene3D" id="1.10.260.40">
    <property type="entry name" value="lambda repressor-like DNA-binding domains"/>
    <property type="match status" value="1"/>
</dbReference>
<dbReference type="PROSITE" id="PS50932">
    <property type="entry name" value="HTH_LACI_2"/>
    <property type="match status" value="1"/>
</dbReference>
<keyword evidence="2" id="KW-0805">Transcription regulation</keyword>